<dbReference type="Pfam" id="PF00472">
    <property type="entry name" value="RF-1"/>
    <property type="match status" value="1"/>
</dbReference>
<comment type="PTM">
    <text evidence="8">Methylated by PrmC. Methylation increases the termination efficiency of RF1.</text>
</comment>
<comment type="similarity">
    <text evidence="3 8">Belongs to the prokaryotic/mitochondrial release factor family.</text>
</comment>
<dbReference type="PROSITE" id="PS00745">
    <property type="entry name" value="RF_PROK_I"/>
    <property type="match status" value="1"/>
</dbReference>
<evidence type="ECO:0000256" key="2">
    <source>
        <dbReference type="ARBA" id="ARBA00004496"/>
    </source>
</evidence>
<evidence type="ECO:0000256" key="8">
    <source>
        <dbReference type="HAMAP-Rule" id="MF_00093"/>
    </source>
</evidence>
<comment type="function">
    <text evidence="1 8">Peptide chain release factor 1 directs the termination of translation in response to the peptide chain termination codons UAG and UAA.</text>
</comment>
<dbReference type="GO" id="GO:0016149">
    <property type="term" value="F:translation release factor activity, codon specific"/>
    <property type="evidence" value="ECO:0007669"/>
    <property type="project" value="UniProtKB-UniRule"/>
</dbReference>
<dbReference type="EMBL" id="DVIR01000034">
    <property type="protein sequence ID" value="HIS24470.1"/>
    <property type="molecule type" value="Genomic_DNA"/>
</dbReference>
<dbReference type="SMART" id="SM00937">
    <property type="entry name" value="PCRF"/>
    <property type="match status" value="1"/>
</dbReference>
<dbReference type="Gene3D" id="3.30.160.20">
    <property type="match status" value="1"/>
</dbReference>
<dbReference type="NCBIfam" id="TIGR00019">
    <property type="entry name" value="prfA"/>
    <property type="match status" value="1"/>
</dbReference>
<comment type="subcellular location">
    <subcellularLocation>
        <location evidence="2 8">Cytoplasm</location>
    </subcellularLocation>
</comment>
<dbReference type="InterPro" id="IPR050057">
    <property type="entry name" value="Prokaryotic/Mito_RF"/>
</dbReference>
<dbReference type="Gene3D" id="3.30.70.1660">
    <property type="match status" value="2"/>
</dbReference>
<evidence type="ECO:0000256" key="1">
    <source>
        <dbReference type="ARBA" id="ARBA00002986"/>
    </source>
</evidence>
<evidence type="ECO:0000256" key="7">
    <source>
        <dbReference type="ARBA" id="ARBA00050039"/>
    </source>
</evidence>
<dbReference type="FunFam" id="3.30.70.1660:FF:000004">
    <property type="entry name" value="Peptide chain release factor 1"/>
    <property type="match status" value="1"/>
</dbReference>
<dbReference type="FunFam" id="3.30.160.20:FF:000004">
    <property type="entry name" value="Peptide chain release factor 1"/>
    <property type="match status" value="1"/>
</dbReference>
<dbReference type="Gene3D" id="6.10.140.1950">
    <property type="match status" value="1"/>
</dbReference>
<sequence length="361" mass="40726">MFEKLEALSDRYNEINERLMMPETVNNNAVYRELMKEYTQLTPIIETYKKYKSAQAAQEEALELMHTETDKDMKQMAEDEYLESKENISKYADELKIMLLPKDPNDSRNVIIEIRAGAGGEEAALFANSLFRMYTMYAESKHWKTEILNVNRTELGGIKEVEFSVEGTGAYSRLKYESGVHRVQRVPETESQGRIQTSTATVAVLPEAETVELNIDDKDLKIDVFRASGAGGQHINKTESAVRITHIPTGMVVECQDERSQQKNKERAMKVLCARLLELKQQEQDKAIAGERRSQIGTGDRSEKIRTYNFPDGRVSDHRIGLTLYKLDSILDGSLDELIDALATADQAAKLAKLESSAGGM</sequence>
<evidence type="ECO:0000256" key="6">
    <source>
        <dbReference type="ARBA" id="ARBA00022917"/>
    </source>
</evidence>
<dbReference type="SUPFAM" id="SSF75620">
    <property type="entry name" value="Release factor"/>
    <property type="match status" value="1"/>
</dbReference>
<keyword evidence="5 8" id="KW-0963">Cytoplasm</keyword>
<comment type="caution">
    <text evidence="10">The sequence shown here is derived from an EMBL/GenBank/DDBJ whole genome shotgun (WGS) entry which is preliminary data.</text>
</comment>
<evidence type="ECO:0000313" key="11">
    <source>
        <dbReference type="Proteomes" id="UP000823982"/>
    </source>
</evidence>
<reference evidence="10" key="1">
    <citation type="submission" date="2020-10" db="EMBL/GenBank/DDBJ databases">
        <authorList>
            <person name="Gilroy R."/>
        </authorList>
    </citation>
    <scope>NUCLEOTIDE SEQUENCE</scope>
    <source>
        <strain evidence="10">CHK157-1446</strain>
    </source>
</reference>
<reference evidence="10" key="2">
    <citation type="journal article" date="2021" name="PeerJ">
        <title>Extensive microbial diversity within the chicken gut microbiome revealed by metagenomics and culture.</title>
        <authorList>
            <person name="Gilroy R."/>
            <person name="Ravi A."/>
            <person name="Getino M."/>
            <person name="Pursley I."/>
            <person name="Horton D.L."/>
            <person name="Alikhan N.F."/>
            <person name="Baker D."/>
            <person name="Gharbi K."/>
            <person name="Hall N."/>
            <person name="Watson M."/>
            <person name="Adriaenssens E.M."/>
            <person name="Foster-Nyarko E."/>
            <person name="Jarju S."/>
            <person name="Secka A."/>
            <person name="Antonio M."/>
            <person name="Oren A."/>
            <person name="Chaudhuri R.R."/>
            <person name="La Ragione R."/>
            <person name="Hildebrand F."/>
            <person name="Pallen M.J."/>
        </authorList>
    </citation>
    <scope>NUCLEOTIDE SEQUENCE</scope>
    <source>
        <strain evidence="10">CHK157-1446</strain>
    </source>
</reference>
<dbReference type="PANTHER" id="PTHR43804:SF7">
    <property type="entry name" value="LD18447P"/>
    <property type="match status" value="1"/>
</dbReference>
<name>A0A9D1ENB0_9FIRM</name>
<feature type="domain" description="Prokaryotic-type class I peptide chain release factors" evidence="9">
    <location>
        <begin position="226"/>
        <end position="242"/>
    </location>
</feature>
<proteinExistence type="inferred from homology"/>
<evidence type="ECO:0000259" key="9">
    <source>
        <dbReference type="PROSITE" id="PS00745"/>
    </source>
</evidence>
<accession>A0A9D1ENB0</accession>
<keyword evidence="4 8" id="KW-0488">Methylation</keyword>
<dbReference type="InterPro" id="IPR004373">
    <property type="entry name" value="RF-1"/>
</dbReference>
<evidence type="ECO:0000313" key="10">
    <source>
        <dbReference type="EMBL" id="HIS24470.1"/>
    </source>
</evidence>
<dbReference type="HAMAP" id="MF_00093">
    <property type="entry name" value="Rel_fac_1"/>
    <property type="match status" value="1"/>
</dbReference>
<evidence type="ECO:0000256" key="4">
    <source>
        <dbReference type="ARBA" id="ARBA00022481"/>
    </source>
</evidence>
<dbReference type="InterPro" id="IPR005139">
    <property type="entry name" value="PCRF"/>
</dbReference>
<keyword evidence="6 8" id="KW-0648">Protein biosynthesis</keyword>
<dbReference type="InterPro" id="IPR045853">
    <property type="entry name" value="Pep_chain_release_fac_I_sf"/>
</dbReference>
<dbReference type="InterPro" id="IPR000352">
    <property type="entry name" value="Pep_chain_release_fac_I"/>
</dbReference>
<dbReference type="Pfam" id="PF03462">
    <property type="entry name" value="PCRF"/>
    <property type="match status" value="1"/>
</dbReference>
<protein>
    <recommendedName>
        <fullName evidence="7 8">Peptide chain release factor 1</fullName>
        <shortName evidence="8">RF-1</shortName>
    </recommendedName>
</protein>
<dbReference type="GO" id="GO:0005829">
    <property type="term" value="C:cytosol"/>
    <property type="evidence" value="ECO:0007669"/>
    <property type="project" value="UniProtKB-ARBA"/>
</dbReference>
<dbReference type="FunFam" id="3.30.70.1660:FF:000002">
    <property type="entry name" value="Peptide chain release factor 1"/>
    <property type="match status" value="1"/>
</dbReference>
<dbReference type="Proteomes" id="UP000823982">
    <property type="component" value="Unassembled WGS sequence"/>
</dbReference>
<organism evidence="10 11">
    <name type="scientific">Candidatus Faeciplasma gallinarum</name>
    <dbReference type="NCBI Taxonomy" id="2840799"/>
    <lineage>
        <taxon>Bacteria</taxon>
        <taxon>Bacillati</taxon>
        <taxon>Bacillota</taxon>
        <taxon>Clostridia</taxon>
        <taxon>Eubacteriales</taxon>
        <taxon>Oscillospiraceae</taxon>
        <taxon>Oscillospiraceae incertae sedis</taxon>
        <taxon>Candidatus Faeciplasma</taxon>
    </lineage>
</organism>
<feature type="modified residue" description="N5-methylglutamine" evidence="8">
    <location>
        <position position="233"/>
    </location>
</feature>
<gene>
    <name evidence="8 10" type="primary">prfA</name>
    <name evidence="10" type="ORF">IAD01_03605</name>
</gene>
<dbReference type="AlphaFoldDB" id="A0A9D1ENB0"/>
<dbReference type="NCBIfam" id="NF001859">
    <property type="entry name" value="PRK00591.1"/>
    <property type="match status" value="1"/>
</dbReference>
<evidence type="ECO:0000256" key="5">
    <source>
        <dbReference type="ARBA" id="ARBA00022490"/>
    </source>
</evidence>
<evidence type="ECO:0000256" key="3">
    <source>
        <dbReference type="ARBA" id="ARBA00010835"/>
    </source>
</evidence>
<dbReference type="PANTHER" id="PTHR43804">
    <property type="entry name" value="LD18447P"/>
    <property type="match status" value="1"/>
</dbReference>